<gene>
    <name evidence="1" type="ORF">BDDG_12230</name>
</gene>
<dbReference type="AlphaFoldDB" id="A0A0J9EMW1"/>
<dbReference type="PANTHER" id="PTHR39214:SF1">
    <property type="entry name" value="MICROBODY (PEROXISOME) BIOGENESIS PROTEIN PEROXIN 8 (EUROFUNG)"/>
    <property type="match status" value="1"/>
</dbReference>
<reference evidence="1" key="1">
    <citation type="submission" date="2010-03" db="EMBL/GenBank/DDBJ databases">
        <title>Annotation of Blastomyces dermatitidis strain ATCC 18188.</title>
        <authorList>
            <consortium name="The Broad Institute Genome Sequencing Platform"/>
            <consortium name="Broad Institute Genome Sequencing Center for Infectious Disease."/>
            <person name="Cuomo C."/>
            <person name="Klein B."/>
            <person name="Sullivan T."/>
            <person name="Heitman J."/>
            <person name="Young S."/>
            <person name="Zeng Q."/>
            <person name="Gargeya S."/>
            <person name="Alvarado L."/>
            <person name="Berlin A.M."/>
            <person name="Chapman S.B."/>
            <person name="Chen Z."/>
            <person name="Freedman E."/>
            <person name="Gellesch M."/>
            <person name="Goldberg J."/>
            <person name="Griggs A."/>
            <person name="Gujja S."/>
            <person name="Heilman E."/>
            <person name="Heiman D."/>
            <person name="Howarth C."/>
            <person name="Mehta T."/>
            <person name="Neiman D."/>
            <person name="Pearson M."/>
            <person name="Roberts A."/>
            <person name="Saif S."/>
            <person name="Shea T."/>
            <person name="Shenoy N."/>
            <person name="Sisk P."/>
            <person name="Stolte C."/>
            <person name="Sykes S."/>
            <person name="White J."/>
            <person name="Yandava C."/>
            <person name="Haas B."/>
            <person name="Nusbaum C."/>
            <person name="Birren B."/>
        </authorList>
    </citation>
    <scope>NUCLEOTIDE SEQUENCE</scope>
    <source>
        <strain evidence="1">ATCC 18188</strain>
    </source>
</reference>
<sequence length="99" mass="11334">MTMIDCLCFLRLEALEEWLPFVAHLVNIIPDKAMRQQCQERFWDALSSGEMDVDRANFCVTWWSTKGGREMVLFGSEEDLEIPYMSGAIGTVAEPQSKL</sequence>
<name>A0A0J9EMW1_AJEDA</name>
<protein>
    <submittedName>
        <fullName evidence="1">Uncharacterized protein</fullName>
    </submittedName>
</protein>
<dbReference type="Proteomes" id="UP000007802">
    <property type="component" value="Unassembled WGS sequence"/>
</dbReference>
<dbReference type="PANTHER" id="PTHR39214">
    <property type="entry name" value="MICROBODY (PEROXISOME) BIOGENESIS PROTEIN PEROXIN 8 (EUROFUNG)"/>
    <property type="match status" value="1"/>
</dbReference>
<accession>A0A0J9EMW1</accession>
<dbReference type="InterPro" id="IPR055334">
    <property type="entry name" value="PEX8-like"/>
</dbReference>
<organism evidence="1">
    <name type="scientific">Ajellomyces dermatitidis (strain ATCC 18188 / CBS 674.68)</name>
    <name type="common">Blastomyces dermatitidis</name>
    <dbReference type="NCBI Taxonomy" id="653446"/>
    <lineage>
        <taxon>Eukaryota</taxon>
        <taxon>Fungi</taxon>
        <taxon>Dikarya</taxon>
        <taxon>Ascomycota</taxon>
        <taxon>Pezizomycotina</taxon>
        <taxon>Eurotiomycetes</taxon>
        <taxon>Eurotiomycetidae</taxon>
        <taxon>Onygenales</taxon>
        <taxon>Ajellomycetaceae</taxon>
        <taxon>Blastomyces</taxon>
    </lineage>
</organism>
<evidence type="ECO:0000313" key="1">
    <source>
        <dbReference type="EMBL" id="KMW67633.1"/>
    </source>
</evidence>
<proteinExistence type="predicted"/>
<dbReference type="EMBL" id="GG749429">
    <property type="protein sequence ID" value="KMW67633.1"/>
    <property type="molecule type" value="Genomic_DNA"/>
</dbReference>